<dbReference type="InterPro" id="IPR039650">
    <property type="entry name" value="HdrA-like"/>
</dbReference>
<dbReference type="SUPFAM" id="SSF51905">
    <property type="entry name" value="FAD/NAD(P)-binding domain"/>
    <property type="match status" value="1"/>
</dbReference>
<accession>A0A3B1DJR0</accession>
<evidence type="ECO:0000313" key="7">
    <source>
        <dbReference type="EMBL" id="VAX36294.1"/>
    </source>
</evidence>
<evidence type="ECO:0000256" key="5">
    <source>
        <dbReference type="ARBA" id="ARBA00023014"/>
    </source>
</evidence>
<evidence type="ECO:0000256" key="2">
    <source>
        <dbReference type="ARBA" id="ARBA00022723"/>
    </source>
</evidence>
<evidence type="ECO:0000256" key="3">
    <source>
        <dbReference type="ARBA" id="ARBA00023002"/>
    </source>
</evidence>
<reference evidence="7" key="1">
    <citation type="submission" date="2018-06" db="EMBL/GenBank/DDBJ databases">
        <authorList>
            <person name="Zhirakovskaya E."/>
        </authorList>
    </citation>
    <scope>NUCLEOTIDE SEQUENCE</scope>
</reference>
<dbReference type="Pfam" id="PF25275">
    <property type="entry name" value="Golvesin_C"/>
    <property type="match status" value="1"/>
</dbReference>
<gene>
    <name evidence="7" type="ORF">MNBD_PLANCTO02-20</name>
</gene>
<dbReference type="InterPro" id="IPR036188">
    <property type="entry name" value="FAD/NAD-bd_sf"/>
</dbReference>
<dbReference type="Gene3D" id="2.60.120.260">
    <property type="entry name" value="Galactose-binding domain-like"/>
    <property type="match status" value="1"/>
</dbReference>
<dbReference type="Pfam" id="PF12831">
    <property type="entry name" value="FAD_oxidored"/>
    <property type="match status" value="1"/>
</dbReference>
<keyword evidence="7" id="KW-0456">Lyase</keyword>
<keyword evidence="5" id="KW-0411">Iron-sulfur</keyword>
<evidence type="ECO:0000256" key="4">
    <source>
        <dbReference type="ARBA" id="ARBA00023004"/>
    </source>
</evidence>
<dbReference type="GO" id="GO:0046872">
    <property type="term" value="F:metal ion binding"/>
    <property type="evidence" value="ECO:0007669"/>
    <property type="project" value="UniProtKB-KW"/>
</dbReference>
<keyword evidence="2" id="KW-0479">Metal-binding</keyword>
<organism evidence="7">
    <name type="scientific">hydrothermal vent metagenome</name>
    <dbReference type="NCBI Taxonomy" id="652676"/>
    <lineage>
        <taxon>unclassified sequences</taxon>
        <taxon>metagenomes</taxon>
        <taxon>ecological metagenomes</taxon>
    </lineage>
</organism>
<dbReference type="GO" id="GO:0051539">
    <property type="term" value="F:4 iron, 4 sulfur cluster binding"/>
    <property type="evidence" value="ECO:0007669"/>
    <property type="project" value="UniProtKB-KW"/>
</dbReference>
<dbReference type="EMBL" id="UOGL01000047">
    <property type="protein sequence ID" value="VAX36294.1"/>
    <property type="molecule type" value="Genomic_DNA"/>
</dbReference>
<dbReference type="Gene3D" id="3.50.50.60">
    <property type="entry name" value="FAD/NAD(P)-binding domain"/>
    <property type="match status" value="1"/>
</dbReference>
<keyword evidence="3" id="KW-0560">Oxidoreductase</keyword>
<dbReference type="GO" id="GO:0016829">
    <property type="term" value="F:lyase activity"/>
    <property type="evidence" value="ECO:0007669"/>
    <property type="project" value="UniProtKB-KW"/>
</dbReference>
<proteinExistence type="predicted"/>
<name>A0A3B1DJR0_9ZZZZ</name>
<keyword evidence="4" id="KW-0408">Iron</keyword>
<sequence>MSLFSKSLLVTLISLVSFSTNSSAHDAKKQKVYDVVVYGGTSAGIVAAIQVKKMGKTVILIEPSKHVGGLTTGGLGATDIGNKAAIGGMSRDFYVRIGDHYRKKENWKYEKMSDYKSGRQKKGDLAFWTFEPHVAMKIYQEMLKESQIPVVYQERLKSVTKQGTTITTIKMENGKTYSGKMFIDATYEGDLLAKGGVSYHIGREAESKYGETVNGVRTKGAIHHQFRRAVDPYIIKGDPTSGLLPLIQKEGPGKEGAGDHRVQAYCFRMCTTNVPENRRKWTKPKGYNVKTYELLLRNFEAGDRLKPWHPTFMPNRKTDTNNNGAVSTDYIGANYKYPDADWKTRDKIIKEHELYQKGLMYTFATNPRVPEKVRKHFQSLGLAKDEFIDNDNWPHQLYIREARRMVSDYVVTQKDCDGQRQADDSVGLGAYNMDSHNVQRYAKNGRVYNEGDIQLGVSPYAISYRSIRPKKTECTNLLVPICLSSSHMAFGSIRMEPVFMVLAQSAATAACHAIDENKIVQDIDIEKLQTRLLADKQIIEWGGYQRIPRLRVARMKGIVVDNIHATLTGTWKKSSGFGGFVERGYLHDENKNKGAMKVTFQPNVEKEGLYEVRLYYIASANRASNVPVTIQTNGKSKTVSVNQRKKPKMGTYLSLGTFPFIQGQNSTITISNEKTNGYVIVDAVQLVSSK</sequence>
<dbReference type="InterPro" id="IPR033803">
    <property type="entry name" value="CBD-like_Golvesin-Xly"/>
</dbReference>
<dbReference type="PANTHER" id="PTHR43498">
    <property type="entry name" value="FERREDOXIN:COB-COM HETERODISULFIDE REDUCTASE SUBUNIT A"/>
    <property type="match status" value="1"/>
</dbReference>
<dbReference type="AlphaFoldDB" id="A0A3B1DJR0"/>
<dbReference type="GO" id="GO:0016491">
    <property type="term" value="F:oxidoreductase activity"/>
    <property type="evidence" value="ECO:0007669"/>
    <property type="project" value="UniProtKB-KW"/>
</dbReference>
<evidence type="ECO:0000259" key="6">
    <source>
        <dbReference type="Pfam" id="PF25275"/>
    </source>
</evidence>
<evidence type="ECO:0000256" key="1">
    <source>
        <dbReference type="ARBA" id="ARBA00022485"/>
    </source>
</evidence>
<keyword evidence="1" id="KW-0004">4Fe-4S</keyword>
<protein>
    <submittedName>
        <fullName evidence="7">Probable secreted protein-putative xanthan lyase related</fullName>
    </submittedName>
</protein>
<feature type="domain" description="Golvesin/Xly CBD-like" evidence="6">
    <location>
        <begin position="558"/>
        <end position="687"/>
    </location>
</feature>
<dbReference type="PANTHER" id="PTHR43498:SF1">
    <property type="entry name" value="COB--COM HETERODISULFIDE REDUCTASE IRON-SULFUR SUBUNIT A"/>
    <property type="match status" value="1"/>
</dbReference>